<dbReference type="RefSeq" id="WP_067421664.1">
    <property type="nucleotide sequence ID" value="NZ_LZEX01000003.1"/>
</dbReference>
<proteinExistence type="predicted"/>
<dbReference type="AlphaFoldDB" id="A0A1B8HMF8"/>
<dbReference type="EMBL" id="LZEX01000003">
    <property type="protein sequence ID" value="OBU10500.1"/>
    <property type="molecule type" value="Genomic_DNA"/>
</dbReference>
<evidence type="ECO:0000313" key="2">
    <source>
        <dbReference type="Proteomes" id="UP000092247"/>
    </source>
</evidence>
<sequence length="309" mass="35813">MIDNTRVSAFHFSEFLESFERVSSEVERLVFLIQNQFIDYLNKSGDQFVRTEAGVSYHDIDNGYLTNTICISFELIKKPKTKCPIGYLTFTISLSGKGTNQYESTIHEPLIHVEFTSFSPDALDDTFHHPVKRERYFEFVDYCDTKICNNIIVMHEKDCLDDNYKVTELIAFVFSLRLFSINGQNLEEILFKPATEATLKYLLSDQSILDVTLDEYAVIDIPPVKSDSNEIQPYDLEHLKMVVDYISINKSFSFGEIQKSLRIGRPKLQRMLEILIGKKLITQISIEQFELLEDMGGQLKIYGLQHNFY</sequence>
<organism evidence="1 2">
    <name type="scientific">Morganella psychrotolerans</name>
    <dbReference type="NCBI Taxonomy" id="368603"/>
    <lineage>
        <taxon>Bacteria</taxon>
        <taxon>Pseudomonadati</taxon>
        <taxon>Pseudomonadota</taxon>
        <taxon>Gammaproteobacteria</taxon>
        <taxon>Enterobacterales</taxon>
        <taxon>Morganellaceae</taxon>
        <taxon>Morganella</taxon>
    </lineage>
</organism>
<protein>
    <submittedName>
        <fullName evidence="1">Uncharacterized protein</fullName>
    </submittedName>
</protein>
<gene>
    <name evidence="1" type="ORF">AYY17_15230</name>
</gene>
<comment type="caution">
    <text evidence="1">The sequence shown here is derived from an EMBL/GenBank/DDBJ whole genome shotgun (WGS) entry which is preliminary data.</text>
</comment>
<name>A0A1B8HMF8_9GAMM</name>
<evidence type="ECO:0000313" key="1">
    <source>
        <dbReference type="EMBL" id="OBU10500.1"/>
    </source>
</evidence>
<accession>A0A1B8HMF8</accession>
<dbReference type="GeneID" id="79718826"/>
<dbReference type="Proteomes" id="UP000092247">
    <property type="component" value="Unassembled WGS sequence"/>
</dbReference>
<reference evidence="1 2" key="1">
    <citation type="submission" date="2016-06" db="EMBL/GenBank/DDBJ databases">
        <authorList>
            <person name="Kjaerup R.B."/>
            <person name="Dalgaard T.S."/>
            <person name="Juul-Madsen H.R."/>
        </authorList>
    </citation>
    <scope>NUCLEOTIDE SEQUENCE [LARGE SCALE GENOMIC DNA]</scope>
    <source>
        <strain evidence="1 2">GCSL-Mp3</strain>
    </source>
</reference>